<reference evidence="2" key="1">
    <citation type="submission" date="2013-08" db="EMBL/GenBank/DDBJ databases">
        <authorList>
            <person name="Mendez C."/>
            <person name="Richter M."/>
            <person name="Ferrer M."/>
            <person name="Sanchez J."/>
        </authorList>
    </citation>
    <scope>NUCLEOTIDE SEQUENCE</scope>
</reference>
<dbReference type="InterPro" id="IPR036691">
    <property type="entry name" value="Endo/exonu/phosph_ase_sf"/>
</dbReference>
<dbReference type="EMBL" id="AUZX01002475">
    <property type="protein sequence ID" value="EQD76431.1"/>
    <property type="molecule type" value="Genomic_DNA"/>
</dbReference>
<feature type="non-terminal residue" evidence="2">
    <location>
        <position position="1"/>
    </location>
</feature>
<comment type="caution">
    <text evidence="2">The sequence shown here is derived from an EMBL/GenBank/DDBJ whole genome shotgun (WGS) entry which is preliminary data.</text>
</comment>
<evidence type="ECO:0000313" key="2">
    <source>
        <dbReference type="EMBL" id="EQD76431.1"/>
    </source>
</evidence>
<reference evidence="2" key="2">
    <citation type="journal article" date="2014" name="ISME J.">
        <title>Microbial stratification in low pH oxic and suboxic macroscopic growths along an acid mine drainage.</title>
        <authorList>
            <person name="Mendez-Garcia C."/>
            <person name="Mesa V."/>
            <person name="Sprenger R.R."/>
            <person name="Richter M."/>
            <person name="Diez M.S."/>
            <person name="Solano J."/>
            <person name="Bargiela R."/>
            <person name="Golyshina O.V."/>
            <person name="Manteca A."/>
            <person name="Ramos J.L."/>
            <person name="Gallego J.R."/>
            <person name="Llorente I."/>
            <person name="Martins Dos Santos V.A."/>
            <person name="Jensen O.N."/>
            <person name="Pelaez A.I."/>
            <person name="Sanchez J."/>
            <person name="Ferrer M."/>
        </authorList>
    </citation>
    <scope>NUCLEOTIDE SEQUENCE</scope>
</reference>
<dbReference type="Gene3D" id="3.60.10.10">
    <property type="entry name" value="Endonuclease/exonuclease/phosphatase"/>
    <property type="match status" value="1"/>
</dbReference>
<organism evidence="2">
    <name type="scientific">mine drainage metagenome</name>
    <dbReference type="NCBI Taxonomy" id="410659"/>
    <lineage>
        <taxon>unclassified sequences</taxon>
        <taxon>metagenomes</taxon>
        <taxon>ecological metagenomes</taxon>
    </lineage>
</organism>
<proteinExistence type="predicted"/>
<dbReference type="GO" id="GO:0006281">
    <property type="term" value="P:DNA repair"/>
    <property type="evidence" value="ECO:0007669"/>
    <property type="project" value="InterPro"/>
</dbReference>
<dbReference type="Pfam" id="PF03372">
    <property type="entry name" value="Exo_endo_phos"/>
    <property type="match status" value="1"/>
</dbReference>
<dbReference type="PANTHER" id="PTHR43250:SF2">
    <property type="entry name" value="EXODEOXYRIBONUCLEASE III"/>
    <property type="match status" value="1"/>
</dbReference>
<dbReference type="GO" id="GO:0003677">
    <property type="term" value="F:DNA binding"/>
    <property type="evidence" value="ECO:0007669"/>
    <property type="project" value="InterPro"/>
</dbReference>
<evidence type="ECO:0000259" key="1">
    <source>
        <dbReference type="Pfam" id="PF03372"/>
    </source>
</evidence>
<accession>T1BU14</accession>
<gene>
    <name evidence="2" type="ORF">B1A_03367</name>
</gene>
<dbReference type="InterPro" id="IPR037493">
    <property type="entry name" value="ExoIII-like"/>
</dbReference>
<name>T1BU14_9ZZZZ</name>
<dbReference type="SUPFAM" id="SSF56219">
    <property type="entry name" value="DNase I-like"/>
    <property type="match status" value="1"/>
</dbReference>
<dbReference type="PANTHER" id="PTHR43250">
    <property type="entry name" value="EXODEOXYRIBONUCLEASE III"/>
    <property type="match status" value="1"/>
</dbReference>
<feature type="domain" description="Endonuclease/exonuclease/phosphatase" evidence="1">
    <location>
        <begin position="10"/>
        <end position="82"/>
    </location>
</feature>
<sequence>ILCSAPERAALQGLLDLGLEDSFRALHADPGHYSWWDYRQGGFRRNLGLRIDLILSSRVLHPRLRAAAIDRTPRTWERPSDHTPVLLELA</sequence>
<dbReference type="InterPro" id="IPR020848">
    <property type="entry name" value="AP_endonuclease_F1_CS"/>
</dbReference>
<protein>
    <submittedName>
        <fullName evidence="2">Exodeoxyribonuclease III Xth</fullName>
    </submittedName>
</protein>
<dbReference type="GO" id="GO:0008311">
    <property type="term" value="F:double-stranded DNA 3'-5' DNA exonuclease activity"/>
    <property type="evidence" value="ECO:0007669"/>
    <property type="project" value="InterPro"/>
</dbReference>
<dbReference type="InterPro" id="IPR005135">
    <property type="entry name" value="Endo/exonuclease/phosphatase"/>
</dbReference>
<dbReference type="PROSITE" id="PS00728">
    <property type="entry name" value="AP_NUCLEASE_F1_3"/>
    <property type="match status" value="1"/>
</dbReference>
<dbReference type="GO" id="GO:0004519">
    <property type="term" value="F:endonuclease activity"/>
    <property type="evidence" value="ECO:0007669"/>
    <property type="project" value="InterPro"/>
</dbReference>
<dbReference type="AlphaFoldDB" id="T1BU14"/>